<dbReference type="InterPro" id="IPR016047">
    <property type="entry name" value="M23ase_b-sheet_dom"/>
</dbReference>
<dbReference type="GO" id="GO:0004222">
    <property type="term" value="F:metalloendopeptidase activity"/>
    <property type="evidence" value="ECO:0007669"/>
    <property type="project" value="TreeGrafter"/>
</dbReference>
<evidence type="ECO:0000313" key="5">
    <source>
        <dbReference type="EMBL" id="AVE00605.1"/>
    </source>
</evidence>
<gene>
    <name evidence="5" type="primary">47</name>
    <name evidence="5" type="ORF">SEA_PHERGIE_47</name>
</gene>
<dbReference type="GO" id="GO:0031640">
    <property type="term" value="P:killing of cells of another organism"/>
    <property type="evidence" value="ECO:0007669"/>
    <property type="project" value="UniProtKB-KW"/>
</dbReference>
<evidence type="ECO:0000256" key="3">
    <source>
        <dbReference type="SAM" id="MobiDB-lite"/>
    </source>
</evidence>
<evidence type="ECO:0000256" key="1">
    <source>
        <dbReference type="ARBA" id="ARBA00022529"/>
    </source>
</evidence>
<keyword evidence="2" id="KW-0081">Bacteriolytic enzyme</keyword>
<dbReference type="InterPro" id="IPR050570">
    <property type="entry name" value="Cell_wall_metabolism_enzyme"/>
</dbReference>
<evidence type="ECO:0000256" key="2">
    <source>
        <dbReference type="ARBA" id="ARBA00022638"/>
    </source>
</evidence>
<dbReference type="PANTHER" id="PTHR21666">
    <property type="entry name" value="PEPTIDASE-RELATED"/>
    <property type="match status" value="1"/>
</dbReference>
<reference evidence="6" key="1">
    <citation type="submission" date="2018-01" db="EMBL/GenBank/DDBJ databases">
        <authorList>
            <person name="Gaut B.S."/>
            <person name="Morton B.R."/>
            <person name="Clegg M.T."/>
            <person name="Duvall M.R."/>
        </authorList>
    </citation>
    <scope>NUCLEOTIDE SEQUENCE [LARGE SCALE GENOMIC DNA]</scope>
</reference>
<evidence type="ECO:0000259" key="4">
    <source>
        <dbReference type="Pfam" id="PF01551"/>
    </source>
</evidence>
<dbReference type="PANTHER" id="PTHR21666:SF270">
    <property type="entry name" value="MUREIN HYDROLASE ACTIVATOR ENVC"/>
    <property type="match status" value="1"/>
</dbReference>
<organism evidence="5 6">
    <name type="scientific">Mycobacterium phage Phergie</name>
    <dbReference type="NCBI Taxonomy" id="2079424"/>
    <lineage>
        <taxon>Viruses</taxon>
        <taxon>Duplodnaviria</taxon>
        <taxon>Heunggongvirae</taxon>
        <taxon>Uroviricota</taxon>
        <taxon>Caudoviricetes</taxon>
        <taxon>Bclasvirinae</taxon>
        <taxon>Pegunavirus</taxon>
        <taxon>Pegunavirus oline</taxon>
    </lineage>
</organism>
<evidence type="ECO:0000313" key="6">
    <source>
        <dbReference type="Proteomes" id="UP000241230"/>
    </source>
</evidence>
<dbReference type="CDD" id="cd12797">
    <property type="entry name" value="M23_peptidase"/>
    <property type="match status" value="1"/>
</dbReference>
<feature type="domain" description="M23ase beta-sheet core" evidence="4">
    <location>
        <begin position="19"/>
        <end position="60"/>
    </location>
</feature>
<dbReference type="Pfam" id="PF01551">
    <property type="entry name" value="Peptidase_M23"/>
    <property type="match status" value="1"/>
</dbReference>
<dbReference type="InterPro" id="IPR011055">
    <property type="entry name" value="Dup_hybrid_motif"/>
</dbReference>
<feature type="region of interest" description="Disordered" evidence="3">
    <location>
        <begin position="75"/>
        <end position="108"/>
    </location>
</feature>
<dbReference type="EMBL" id="MG757165">
    <property type="protein sequence ID" value="AVE00605.1"/>
    <property type="molecule type" value="Genomic_DNA"/>
</dbReference>
<keyword evidence="1" id="KW-0929">Antimicrobial</keyword>
<proteinExistence type="predicted"/>
<feature type="compositionally biased region" description="Basic residues" evidence="3">
    <location>
        <begin position="75"/>
        <end position="98"/>
    </location>
</feature>
<protein>
    <submittedName>
        <fullName evidence="5">Lysin A, peptidase domain</fullName>
    </submittedName>
</protein>
<dbReference type="GO" id="GO:0042742">
    <property type="term" value="P:defense response to bacterium"/>
    <property type="evidence" value="ECO:0007669"/>
    <property type="project" value="UniProtKB-KW"/>
</dbReference>
<name>A0A2L1IZJ8_9CAUD</name>
<dbReference type="Proteomes" id="UP000241230">
    <property type="component" value="Segment"/>
</dbReference>
<sequence>MRAGTYTLSSGFGPRWGSQHRGLDFAAKDGTPIYAAQGGTVAYIGRADGFGQWIVIDHPRRRRWRHDRLRTHVGRVRHRTTSRAARRGRAAHRLRRHERSIDRPTSAF</sequence>
<dbReference type="SUPFAM" id="SSF51261">
    <property type="entry name" value="Duplicated hybrid motif"/>
    <property type="match status" value="1"/>
</dbReference>
<dbReference type="Gene3D" id="2.70.70.10">
    <property type="entry name" value="Glucose Permease (Domain IIA)"/>
    <property type="match status" value="1"/>
</dbReference>
<accession>A0A2L1IZJ8</accession>